<comment type="subcellular location">
    <subcellularLocation>
        <location evidence="5">Cytoplasm</location>
        <location evidence="5">Cytoskeleton</location>
        <location evidence="5">Microtubule organizing center</location>
    </subcellularLocation>
</comment>
<dbReference type="GO" id="GO:0005874">
    <property type="term" value="C:microtubule"/>
    <property type="evidence" value="ECO:0007669"/>
    <property type="project" value="UniProtKB-KW"/>
</dbReference>
<dbReference type="GO" id="GO:0005816">
    <property type="term" value="C:spindle pole body"/>
    <property type="evidence" value="ECO:0007669"/>
    <property type="project" value="UniProtKB-ARBA"/>
</dbReference>
<evidence type="ECO:0000256" key="2">
    <source>
        <dbReference type="ARBA" id="ARBA00022490"/>
    </source>
</evidence>
<dbReference type="GO" id="GO:0051225">
    <property type="term" value="P:spindle assembly"/>
    <property type="evidence" value="ECO:0007669"/>
    <property type="project" value="TreeGrafter"/>
</dbReference>
<dbReference type="PANTHER" id="PTHR19302:SF70">
    <property type="entry name" value="GAMMA-TUBULIN COMPLEX COMPONENT 6"/>
    <property type="match status" value="1"/>
</dbReference>
<evidence type="ECO:0000256" key="4">
    <source>
        <dbReference type="ARBA" id="ARBA00023212"/>
    </source>
</evidence>
<dbReference type="GO" id="GO:0000278">
    <property type="term" value="P:mitotic cell cycle"/>
    <property type="evidence" value="ECO:0007669"/>
    <property type="project" value="TreeGrafter"/>
</dbReference>
<feature type="region of interest" description="Disordered" evidence="6">
    <location>
        <begin position="121"/>
        <end position="143"/>
    </location>
</feature>
<dbReference type="InterPro" id="IPR007259">
    <property type="entry name" value="GCP"/>
</dbReference>
<dbReference type="Gene3D" id="1.20.120.1900">
    <property type="entry name" value="Gamma-tubulin complex, C-terminal domain"/>
    <property type="match status" value="1"/>
</dbReference>
<keyword evidence="4 5" id="KW-0206">Cytoskeleton</keyword>
<evidence type="ECO:0000256" key="1">
    <source>
        <dbReference type="ARBA" id="ARBA00010337"/>
    </source>
</evidence>
<reference evidence="9 10" key="1">
    <citation type="journal article" date="2016" name="Front. Microbiol.">
        <title>Genome and transcriptome sequences reveal the specific parasitism of the nematophagous Purpureocillium lilacinum 36-1.</title>
        <authorList>
            <person name="Xie J."/>
            <person name="Li S."/>
            <person name="Mo C."/>
            <person name="Xiao X."/>
            <person name="Peng D."/>
            <person name="Wang G."/>
            <person name="Xiao Y."/>
        </authorList>
    </citation>
    <scope>NUCLEOTIDE SEQUENCE [LARGE SCALE GENOMIC DNA]</scope>
    <source>
        <strain evidence="9 10">36-1</strain>
    </source>
</reference>
<dbReference type="PANTHER" id="PTHR19302">
    <property type="entry name" value="GAMMA TUBULIN COMPLEX PROTEIN"/>
    <property type="match status" value="1"/>
</dbReference>
<gene>
    <name evidence="9" type="ORF">PCL_12759</name>
</gene>
<evidence type="ECO:0000259" key="7">
    <source>
        <dbReference type="Pfam" id="PF04130"/>
    </source>
</evidence>
<keyword evidence="3 5" id="KW-0493">Microtubule</keyword>
<dbReference type="GO" id="GO:0051011">
    <property type="term" value="F:microtubule minus-end binding"/>
    <property type="evidence" value="ECO:0007669"/>
    <property type="project" value="TreeGrafter"/>
</dbReference>
<accession>A0A2U3E773</accession>
<protein>
    <recommendedName>
        <fullName evidence="5">Spindle pole body component</fullName>
    </recommendedName>
</protein>
<feature type="domain" description="Gamma tubulin complex component protein N-terminal" evidence="8">
    <location>
        <begin position="224"/>
        <end position="481"/>
    </location>
</feature>
<dbReference type="EMBL" id="LCWV01000009">
    <property type="protein sequence ID" value="PWI70360.1"/>
    <property type="molecule type" value="Genomic_DNA"/>
</dbReference>
<dbReference type="InterPro" id="IPR041470">
    <property type="entry name" value="GCP_N"/>
</dbReference>
<dbReference type="GO" id="GO:0051321">
    <property type="term" value="P:meiotic cell cycle"/>
    <property type="evidence" value="ECO:0007669"/>
    <property type="project" value="TreeGrafter"/>
</dbReference>
<dbReference type="GO" id="GO:0000930">
    <property type="term" value="C:gamma-tubulin complex"/>
    <property type="evidence" value="ECO:0007669"/>
    <property type="project" value="TreeGrafter"/>
</dbReference>
<dbReference type="GO" id="GO:0000922">
    <property type="term" value="C:spindle pole"/>
    <property type="evidence" value="ECO:0007669"/>
    <property type="project" value="InterPro"/>
</dbReference>
<dbReference type="Proteomes" id="UP000245956">
    <property type="component" value="Unassembled WGS sequence"/>
</dbReference>
<evidence type="ECO:0000259" key="8">
    <source>
        <dbReference type="Pfam" id="PF17681"/>
    </source>
</evidence>
<dbReference type="FunFam" id="1.20.120.1900:FF:000013">
    <property type="entry name" value="Spindle pole body component"/>
    <property type="match status" value="1"/>
</dbReference>
<name>A0A2U3E773_PURLI</name>
<feature type="domain" description="Gamma tubulin complex component C-terminal" evidence="7">
    <location>
        <begin position="636"/>
        <end position="996"/>
    </location>
</feature>
<dbReference type="Pfam" id="PF04130">
    <property type="entry name" value="GCP_C_terminal"/>
    <property type="match status" value="1"/>
</dbReference>
<sequence>MTERAWRVVGPQHCDSDITSPQLRASRPTGLTQDAAMVGDSREADVFAIPDFWPKSKRLEPHEAAHTPLFRYDALKESSQLRGNASPGLSLKASFSELSFNHTLNNKDIILDDDGFFRLPPLTSDEPQAPIPEASPEPADNVNDPGHVEPEDDLWMDAFEIPPKKACFRSWDAFDAGEVAPHEPMFLSEAGPNAYDALLSLPDDPLQLENSGVPIVAAEPYFSSLLALALGRDSIFFIKNDSTGSFKPALPALRVSGYSQQVLQGLEGQAHWCGSTFLQLRSFSRSAYDTLPSRCGVALASSMTQVLQAVEQRVAVDGGNPRSLLQLQATIKEVLTILKYLRRMASKLRPNCPDEEILSLVYRTASSVDDGENYIRYIFREILQRVSAPWVETIEEWIGTRQEGGMPLTKANVGDAKGFVKVEAEAYVDDFGREEVEIDFRLDSSKIPDFMPKDVVDTIFETGRNLRFIKSFHPKHLLAQESLPELIRPPKAEWHYNWDSILDLESRVACYRDSLRDALEQSRHGSVPHVHSNKEHGAHATALEYFGLDQGAMEERIMTSIAQLGQPMEEVTHEDPLSRIVREGLTGQYQPASIQSDSTPHWSLLPVLSFGGIASAQAQIVSRETLRLLFDAHDIRSHLGLQRDFQLLGNGMFCSRLSHALFDPDLESAERQAGVAMQGGVMGLRLGSRDTWPPASSELRLALMGVLTESYEQQQGSKSEGMVAQSADSSTLPGDLSFAVRDLSPEEIDKCINPDSLEALDFLRLSYKTPPELTSVITPINLMHYDSIFKLLLRVLRMLHVVNQLHVDVSARASAWENPGALSFRFAREAQRLVSSVASYFLDTGVAIPWRAFEGRLDKVRADLDKDVEAGPATIQSPDQLRELHSQVIDGIMFALFLKRRQQPVLTLLEDIFAKILRYAKWSRLHALGRGQEAGSEAEAATLYAQFKKKMQVFITVCRGLSEKGRAGGKMFGQLGVGEESLVAQLLMKLDMCDYYVKG</sequence>
<evidence type="ECO:0000256" key="3">
    <source>
        <dbReference type="ARBA" id="ARBA00022701"/>
    </source>
</evidence>
<dbReference type="AlphaFoldDB" id="A0A2U3E773"/>
<evidence type="ECO:0000313" key="10">
    <source>
        <dbReference type="Proteomes" id="UP000245956"/>
    </source>
</evidence>
<organism evidence="9 10">
    <name type="scientific">Purpureocillium lilacinum</name>
    <name type="common">Paecilomyces lilacinus</name>
    <dbReference type="NCBI Taxonomy" id="33203"/>
    <lineage>
        <taxon>Eukaryota</taxon>
        <taxon>Fungi</taxon>
        <taxon>Dikarya</taxon>
        <taxon>Ascomycota</taxon>
        <taxon>Pezizomycotina</taxon>
        <taxon>Sordariomycetes</taxon>
        <taxon>Hypocreomycetidae</taxon>
        <taxon>Hypocreales</taxon>
        <taxon>Ophiocordycipitaceae</taxon>
        <taxon>Purpureocillium</taxon>
    </lineage>
</organism>
<comment type="caution">
    <text evidence="9">The sequence shown here is derived from an EMBL/GenBank/DDBJ whole genome shotgun (WGS) entry which is preliminary data.</text>
</comment>
<dbReference type="Pfam" id="PF17681">
    <property type="entry name" value="GCP_N_terminal"/>
    <property type="match status" value="1"/>
</dbReference>
<dbReference type="InterPro" id="IPR040457">
    <property type="entry name" value="GCP_C"/>
</dbReference>
<dbReference type="GO" id="GO:0043015">
    <property type="term" value="F:gamma-tubulin binding"/>
    <property type="evidence" value="ECO:0007669"/>
    <property type="project" value="InterPro"/>
</dbReference>
<dbReference type="GO" id="GO:0031122">
    <property type="term" value="P:cytoplasmic microtubule organization"/>
    <property type="evidence" value="ECO:0007669"/>
    <property type="project" value="TreeGrafter"/>
</dbReference>
<evidence type="ECO:0000256" key="5">
    <source>
        <dbReference type="RuleBase" id="RU363050"/>
    </source>
</evidence>
<comment type="similarity">
    <text evidence="1 5">Belongs to the TUBGCP family.</text>
</comment>
<dbReference type="InterPro" id="IPR042241">
    <property type="entry name" value="GCP_C_sf"/>
</dbReference>
<proteinExistence type="inferred from homology"/>
<dbReference type="GO" id="GO:0007020">
    <property type="term" value="P:microtubule nucleation"/>
    <property type="evidence" value="ECO:0007669"/>
    <property type="project" value="InterPro"/>
</dbReference>
<keyword evidence="2 5" id="KW-0963">Cytoplasm</keyword>
<evidence type="ECO:0000256" key="6">
    <source>
        <dbReference type="SAM" id="MobiDB-lite"/>
    </source>
</evidence>
<evidence type="ECO:0000313" key="9">
    <source>
        <dbReference type="EMBL" id="PWI70360.1"/>
    </source>
</evidence>